<dbReference type="InterPro" id="IPR006680">
    <property type="entry name" value="Amidohydro-rel"/>
</dbReference>
<dbReference type="CDD" id="cd01298">
    <property type="entry name" value="ATZ_TRZ_like"/>
    <property type="match status" value="1"/>
</dbReference>
<dbReference type="PANTHER" id="PTHR43794:SF11">
    <property type="entry name" value="AMIDOHYDROLASE-RELATED DOMAIN-CONTAINING PROTEIN"/>
    <property type="match status" value="1"/>
</dbReference>
<evidence type="ECO:0000259" key="2">
    <source>
        <dbReference type="Pfam" id="PF01979"/>
    </source>
</evidence>
<evidence type="ECO:0000313" key="3">
    <source>
        <dbReference type="EMBL" id="ETA80752.1"/>
    </source>
</evidence>
<dbReference type="eggNOG" id="COG0402">
    <property type="taxonomic scope" value="Bacteria"/>
</dbReference>
<dbReference type="Proteomes" id="UP000017747">
    <property type="component" value="Unassembled WGS sequence"/>
</dbReference>
<dbReference type="GO" id="GO:0016810">
    <property type="term" value="F:hydrolase activity, acting on carbon-nitrogen (but not peptide) bonds"/>
    <property type="evidence" value="ECO:0007669"/>
    <property type="project" value="InterPro"/>
</dbReference>
<organism evidence="3 4">
    <name type="scientific">Youngiibacter fragilis 232.1</name>
    <dbReference type="NCBI Taxonomy" id="994573"/>
    <lineage>
        <taxon>Bacteria</taxon>
        <taxon>Bacillati</taxon>
        <taxon>Bacillota</taxon>
        <taxon>Clostridia</taxon>
        <taxon>Eubacteriales</taxon>
        <taxon>Clostridiaceae</taxon>
        <taxon>Youngiibacter</taxon>
    </lineage>
</organism>
<reference evidence="3 4" key="1">
    <citation type="journal article" date="2014" name="Genome Announc.">
        <title>Genome Sequence of Youngiibacter fragilis, the Type Strain of the Genus Youngiibacter.</title>
        <authorList>
            <person name="Wawrik C.B."/>
            <person name="Callaghan A.V."/>
            <person name="Stamps B.W."/>
            <person name="Wawrik B."/>
        </authorList>
    </citation>
    <scope>NUCLEOTIDE SEQUENCE [LARGE SCALE GENOMIC DNA]</scope>
    <source>
        <strain evidence="3 4">232.1</strain>
    </source>
</reference>
<dbReference type="STRING" id="994573.T472_0210115"/>
<proteinExistence type="predicted"/>
<dbReference type="PANTHER" id="PTHR43794">
    <property type="entry name" value="AMINOHYDROLASE SSNA-RELATED"/>
    <property type="match status" value="1"/>
</dbReference>
<evidence type="ECO:0000256" key="1">
    <source>
        <dbReference type="ARBA" id="ARBA00022801"/>
    </source>
</evidence>
<keyword evidence="4" id="KW-1185">Reference proteome</keyword>
<dbReference type="Gene3D" id="2.30.40.10">
    <property type="entry name" value="Urease, subunit C, domain 1"/>
    <property type="match status" value="1"/>
</dbReference>
<dbReference type="InterPro" id="IPR011059">
    <property type="entry name" value="Metal-dep_hydrolase_composite"/>
</dbReference>
<gene>
    <name evidence="3" type="ORF">T472_0210115</name>
</gene>
<comment type="caution">
    <text evidence="3">The sequence shown here is derived from an EMBL/GenBank/DDBJ whole genome shotgun (WGS) entry which is preliminary data.</text>
</comment>
<dbReference type="InterPro" id="IPR050287">
    <property type="entry name" value="MTA/SAH_deaminase"/>
</dbReference>
<name>V7I6X5_9CLOT</name>
<keyword evidence="1 3" id="KW-0378">Hydrolase</keyword>
<evidence type="ECO:0000313" key="4">
    <source>
        <dbReference type="Proteomes" id="UP000017747"/>
    </source>
</evidence>
<dbReference type="EMBL" id="AXUN02000173">
    <property type="protein sequence ID" value="ETA80752.1"/>
    <property type="molecule type" value="Genomic_DNA"/>
</dbReference>
<feature type="domain" description="Amidohydrolase-related" evidence="2">
    <location>
        <begin position="58"/>
        <end position="405"/>
    </location>
</feature>
<protein>
    <submittedName>
        <fullName evidence="3">Amidohydrolase</fullName>
    </submittedName>
</protein>
<dbReference type="Pfam" id="PF01979">
    <property type="entry name" value="Amidohydro_1"/>
    <property type="match status" value="1"/>
</dbReference>
<dbReference type="InterPro" id="IPR032466">
    <property type="entry name" value="Metal_Hydrolase"/>
</dbReference>
<accession>V7I6X5</accession>
<dbReference type="SUPFAM" id="SSF51556">
    <property type="entry name" value="Metallo-dependent hydrolases"/>
    <property type="match status" value="1"/>
</dbReference>
<dbReference type="PATRIC" id="fig|994573.3.peg.1884"/>
<dbReference type="Gene3D" id="3.20.20.140">
    <property type="entry name" value="Metal-dependent hydrolases"/>
    <property type="match status" value="1"/>
</dbReference>
<dbReference type="AlphaFoldDB" id="V7I6X5"/>
<sequence length="444" mass="48944">MSLKKCIINGVIVTMDENRKIFEDGFVMIDGNEVIEIGHMGDFKVSGDVEIIDANGGIVMPGFVNCHTHISMSVFKGLGEDMPDRLRRYMFPMEDEILDRNMVSTGARLSLIELIQGGVTTICDMYYFEDEVAKAVKESGIRAVLGETILSKPSPDSDEPYGGIEYAKGFISKWKGDSLITPAFAPHAPYTCDDQHLMEIRRLADELDVPITMHLSEMLHEMEEFDSKYGKTPIRHLEDIGFLSERLIAAHLVYVDDEEIGILKSKGVGAAHNVVANAKSGRKVSPAPAMHKAGMKVGLGTDGPMSGNHQDILSLLGYYTKIQKQAALDNRICPAAEAVELGTIGGARVLGMEGSIGSIETGKKADIIIIDTSAPNMQPIYDYYSAIVYAAHPHNVVMTMVDGKVLMSDRKLMVMDEKKVLDEVREVSKEIRKFALELDRRARS</sequence>
<dbReference type="SUPFAM" id="SSF51338">
    <property type="entry name" value="Composite domain of metallo-dependent hydrolases"/>
    <property type="match status" value="1"/>
</dbReference>